<dbReference type="EMBL" id="RKQG01000001">
    <property type="protein sequence ID" value="RPE32874.1"/>
    <property type="molecule type" value="Genomic_DNA"/>
</dbReference>
<dbReference type="SUPFAM" id="SSF68923">
    <property type="entry name" value="PEP carboxykinase N-terminal domain"/>
    <property type="match status" value="1"/>
</dbReference>
<dbReference type="PROSITE" id="PS00505">
    <property type="entry name" value="PEPCK_GTP"/>
    <property type="match status" value="1"/>
</dbReference>
<feature type="binding site" evidence="11">
    <location>
        <position position="299"/>
    </location>
    <ligand>
        <name>Mn(2+)</name>
        <dbReference type="ChEBI" id="CHEBI:29035"/>
    </ligand>
</feature>
<feature type="domain" description="Phosphoenolpyruvate carboxykinase GTP-utilising N-terminal" evidence="13">
    <location>
        <begin position="21"/>
        <end position="244"/>
    </location>
</feature>
<feature type="active site" evidence="11">
    <location>
        <position position="276"/>
    </location>
</feature>
<dbReference type="RefSeq" id="WP_208766931.1">
    <property type="nucleotide sequence ID" value="NZ_RKQG01000001.1"/>
</dbReference>
<dbReference type="InterPro" id="IPR013035">
    <property type="entry name" value="PEP_carboxykinase_C"/>
</dbReference>
<dbReference type="InterPro" id="IPR008210">
    <property type="entry name" value="PEP_carboxykinase_N"/>
</dbReference>
<dbReference type="InterPro" id="IPR035077">
    <property type="entry name" value="PEP_carboxykinase_GTP_C"/>
</dbReference>
<evidence type="ECO:0000313" key="15">
    <source>
        <dbReference type="Proteomes" id="UP000266906"/>
    </source>
</evidence>
<dbReference type="FunFam" id="3.40.449.10:FF:000005">
    <property type="entry name" value="Phosphoenolpyruvate carboxykinase [GTP]"/>
    <property type="match status" value="1"/>
</dbReference>
<dbReference type="GO" id="GO:0019543">
    <property type="term" value="P:propionate catabolic process"/>
    <property type="evidence" value="ECO:0007669"/>
    <property type="project" value="TreeGrafter"/>
</dbReference>
<dbReference type="CDD" id="cd00819">
    <property type="entry name" value="PEPCK_GTP"/>
    <property type="match status" value="1"/>
</dbReference>
<feature type="binding site" evidence="11">
    <location>
        <begin position="517"/>
        <end position="520"/>
    </location>
    <ligand>
        <name>GTP</name>
        <dbReference type="ChEBI" id="CHEBI:37565"/>
    </ligand>
</feature>
<keyword evidence="15" id="KW-1185">Reference proteome</keyword>
<evidence type="ECO:0000259" key="12">
    <source>
        <dbReference type="Pfam" id="PF00821"/>
    </source>
</evidence>
<comment type="subcellular location">
    <subcellularLocation>
        <location evidence="11">Cytoplasm</location>
    </subcellularLocation>
</comment>
<feature type="binding site" evidence="11">
    <location>
        <position position="422"/>
    </location>
    <ligand>
        <name>GTP</name>
        <dbReference type="ChEBI" id="CHEBI:37565"/>
    </ligand>
</feature>
<comment type="pathway">
    <text evidence="1 11">Carbohydrate biosynthesis; gluconeogenesis.</text>
</comment>
<feature type="binding site" evidence="11">
    <location>
        <begin position="223"/>
        <end position="225"/>
    </location>
    <ligand>
        <name>substrate</name>
    </ligand>
</feature>
<dbReference type="GO" id="GO:0071333">
    <property type="term" value="P:cellular response to glucose stimulus"/>
    <property type="evidence" value="ECO:0007669"/>
    <property type="project" value="TreeGrafter"/>
</dbReference>
<keyword evidence="9 11" id="KW-0464">Manganese</keyword>
<sequence>MPPQISALAESAPTRHQRLVDWVNEIADLTQPDRVVWCDGSEEEYHRLAGQLVAQGTFTKLDGTKRPNSYYAASDPSDVARVEDRTFICSEQEKDAGPTNHWKAPAEMRAVFSGEDGLFRGAMRGRTMYVVPFSMGPVGSPLAAYGVEITDSAYVAVSMRVMTRMGQAVLDQLGEDGEFVKAVHTVGAPLAEGEADVPWPCNSTKYISHFPETREIWSYGSGYGGNALLGKKCYALRIASTMARDEGWLAEHMLILKLTPPSGEVKYVAAAFPSACGKTNLAMLQPTVPGWKVETIGDDIAWMRFGADGRLHAINPEAGFFGVAPGTGEDTNANAIKTLWGNTVFTNVALTDDGDVWWEGLTEEPPAHLTDWRGNDWTPASGTPAAHPNARFAVPAAQCPTIAPEWEDQAGVPISAILFGGRRATAVPLVTESFDWQHGVFLGANIASEKTAAAEGTVGELRRDPFAMLPFCGYNMGDYFAHWLKVGAEADAAKLPKIYYVNWFRKNADGQFVWPGYGENSRVLKWIVERLEGTAAGVETPIGVLPEVDGFDLDGLELSDADRELLFTVDKEIWKQEAALVPAHLELFGDHTPSELWDEYRALVKRLGD</sequence>
<dbReference type="GO" id="GO:0033993">
    <property type="term" value="P:response to lipid"/>
    <property type="evidence" value="ECO:0007669"/>
    <property type="project" value="TreeGrafter"/>
</dbReference>
<feature type="binding site" evidence="11">
    <location>
        <begin position="275"/>
        <end position="280"/>
    </location>
    <ligand>
        <name>GTP</name>
        <dbReference type="ChEBI" id="CHEBI:37565"/>
    </ligand>
</feature>
<keyword evidence="10 11" id="KW-0456">Lyase</keyword>
<feature type="binding site" evidence="11">
    <location>
        <begin position="389"/>
        <end position="391"/>
    </location>
    <ligand>
        <name>substrate</name>
    </ligand>
</feature>
<comment type="similarity">
    <text evidence="2 11">Belongs to the phosphoenolpyruvate carboxykinase [GTP] family.</text>
</comment>
<proteinExistence type="inferred from homology"/>
<dbReference type="GO" id="GO:0042594">
    <property type="term" value="P:response to starvation"/>
    <property type="evidence" value="ECO:0007669"/>
    <property type="project" value="TreeGrafter"/>
</dbReference>
<keyword evidence="11" id="KW-0963">Cytoplasm</keyword>
<dbReference type="GO" id="GO:0005525">
    <property type="term" value="F:GTP binding"/>
    <property type="evidence" value="ECO:0007669"/>
    <property type="project" value="UniProtKB-UniRule"/>
</dbReference>
<comment type="subunit">
    <text evidence="3 11">Monomer.</text>
</comment>
<dbReference type="NCBIfam" id="NF003253">
    <property type="entry name" value="PRK04210.1"/>
    <property type="match status" value="1"/>
</dbReference>
<feature type="binding site" evidence="11">
    <location>
        <position position="232"/>
    </location>
    <ligand>
        <name>Mn(2+)</name>
        <dbReference type="ChEBI" id="CHEBI:29035"/>
    </ligand>
</feature>
<dbReference type="GO" id="GO:0004613">
    <property type="term" value="F:phosphoenolpyruvate carboxykinase (GTP) activity"/>
    <property type="evidence" value="ECO:0007669"/>
    <property type="project" value="UniProtKB-UniRule"/>
</dbReference>
<evidence type="ECO:0000256" key="1">
    <source>
        <dbReference type="ARBA" id="ARBA00004742"/>
    </source>
</evidence>
<dbReference type="AlphaFoldDB" id="A0A3N4S8W1"/>
<comment type="function">
    <text evidence="11">Catalyzes the conversion of oxaloacetate (OAA) to phosphoenolpyruvate (PEP), the rate-limiting step in the metabolic pathway that produces glucose from lactate and other precursors derived from the citric acid cycle.</text>
</comment>
<evidence type="ECO:0000256" key="6">
    <source>
        <dbReference type="ARBA" id="ARBA00022741"/>
    </source>
</evidence>
<evidence type="ECO:0000313" key="14">
    <source>
        <dbReference type="EMBL" id="RPE32874.1"/>
    </source>
</evidence>
<reference evidence="14 15" key="1">
    <citation type="submission" date="2018-11" db="EMBL/GenBank/DDBJ databases">
        <title>Sequencing the genomes of 1000 actinobacteria strains.</title>
        <authorList>
            <person name="Klenk H.-P."/>
        </authorList>
    </citation>
    <scope>NUCLEOTIDE SEQUENCE [LARGE SCALE GENOMIC DNA]</scope>
    <source>
        <strain evidence="14 15">DSM 44781</strain>
    </source>
</reference>
<keyword evidence="7 11" id="KW-0210">Decarboxylase</keyword>
<dbReference type="GO" id="GO:0006094">
    <property type="term" value="P:gluconeogenesis"/>
    <property type="evidence" value="ECO:0007669"/>
    <property type="project" value="UniProtKB-UniRule"/>
</dbReference>
<evidence type="ECO:0000256" key="3">
    <source>
        <dbReference type="ARBA" id="ARBA00011245"/>
    </source>
</evidence>
<evidence type="ECO:0000256" key="9">
    <source>
        <dbReference type="ARBA" id="ARBA00023211"/>
    </source>
</evidence>
<protein>
    <recommendedName>
        <fullName evidence="11">Phosphoenolpyruvate carboxykinase [GTP]</fullName>
        <shortName evidence="11">PEP carboxykinase</shortName>
        <shortName evidence="11">PEPCK</shortName>
        <ecNumber evidence="11">4.1.1.32</ecNumber>
    </recommendedName>
    <alternativeName>
        <fullName evidence="11">GTP-dependent phosphoenolpyruvate carboxykinase</fullName>
        <shortName evidence="11">GTP-PEPCK</shortName>
    </alternativeName>
</protein>
<feature type="binding site" evidence="11">
    <location>
        <position position="274"/>
    </location>
    <ligand>
        <name>substrate</name>
    </ligand>
</feature>
<dbReference type="GO" id="GO:0046327">
    <property type="term" value="P:glycerol biosynthetic process from pyruvate"/>
    <property type="evidence" value="ECO:0007669"/>
    <property type="project" value="TreeGrafter"/>
</dbReference>
<dbReference type="SUPFAM" id="SSF53795">
    <property type="entry name" value="PEP carboxykinase-like"/>
    <property type="match status" value="1"/>
</dbReference>
<dbReference type="Gene3D" id="2.170.8.10">
    <property type="entry name" value="Phosphoenolpyruvate Carboxykinase, domain 2"/>
    <property type="match status" value="1"/>
</dbReference>
<dbReference type="HAMAP" id="MF_00452">
    <property type="entry name" value="PEPCK_GTP"/>
    <property type="match status" value="1"/>
</dbReference>
<comment type="catalytic activity">
    <reaction evidence="11">
        <text>oxaloacetate + GTP = phosphoenolpyruvate + GDP + CO2</text>
        <dbReference type="Rhea" id="RHEA:10388"/>
        <dbReference type="ChEBI" id="CHEBI:16452"/>
        <dbReference type="ChEBI" id="CHEBI:16526"/>
        <dbReference type="ChEBI" id="CHEBI:37565"/>
        <dbReference type="ChEBI" id="CHEBI:58189"/>
        <dbReference type="ChEBI" id="CHEBI:58702"/>
        <dbReference type="EC" id="4.1.1.32"/>
    </reaction>
</comment>
<keyword evidence="5 11" id="KW-0479">Metal-binding</keyword>
<evidence type="ECO:0000256" key="7">
    <source>
        <dbReference type="ARBA" id="ARBA00022793"/>
    </source>
</evidence>
<evidence type="ECO:0000256" key="5">
    <source>
        <dbReference type="ARBA" id="ARBA00022723"/>
    </source>
</evidence>
<feature type="domain" description="Phosphoenolpyruvate carboxykinase C-terminal P-loop" evidence="12">
    <location>
        <begin position="248"/>
        <end position="605"/>
    </location>
</feature>
<dbReference type="GO" id="GO:0030145">
    <property type="term" value="F:manganese ion binding"/>
    <property type="evidence" value="ECO:0007669"/>
    <property type="project" value="UniProtKB-UniRule"/>
</dbReference>
<dbReference type="Gene3D" id="3.90.228.20">
    <property type="match status" value="1"/>
</dbReference>
<evidence type="ECO:0000259" key="13">
    <source>
        <dbReference type="Pfam" id="PF17297"/>
    </source>
</evidence>
<name>A0A3N4S8W1_9ACTN</name>
<dbReference type="GO" id="GO:0006107">
    <property type="term" value="P:oxaloacetate metabolic process"/>
    <property type="evidence" value="ECO:0007669"/>
    <property type="project" value="TreeGrafter"/>
</dbReference>
<dbReference type="InterPro" id="IPR008209">
    <property type="entry name" value="PEP_carboxykinase_GTP"/>
</dbReference>
<dbReference type="Pfam" id="PF17297">
    <property type="entry name" value="PEPCK_N"/>
    <property type="match status" value="1"/>
</dbReference>
<feature type="binding site" evidence="11">
    <location>
        <position position="252"/>
    </location>
    <ligand>
        <name>Mn(2+)</name>
        <dbReference type="ChEBI" id="CHEBI:29035"/>
    </ligand>
</feature>
<comment type="caution">
    <text evidence="14">The sequence shown here is derived from an EMBL/GenBank/DDBJ whole genome shotgun (WGS) entry which is preliminary data.</text>
</comment>
<dbReference type="Proteomes" id="UP000266906">
    <property type="component" value="Unassembled WGS sequence"/>
</dbReference>
<dbReference type="EC" id="4.1.1.32" evidence="11"/>
<dbReference type="UniPathway" id="UPA00138"/>
<keyword evidence="6 11" id="KW-0547">Nucleotide-binding</keyword>
<organism evidence="14 15">
    <name type="scientific">Kitasatospora cineracea</name>
    <dbReference type="NCBI Taxonomy" id="88074"/>
    <lineage>
        <taxon>Bacteria</taxon>
        <taxon>Bacillati</taxon>
        <taxon>Actinomycetota</taxon>
        <taxon>Actinomycetes</taxon>
        <taxon>Kitasatosporales</taxon>
        <taxon>Streptomycetaceae</taxon>
        <taxon>Kitasatospora</taxon>
    </lineage>
</organism>
<accession>A0A3N4S8W1</accession>
<dbReference type="PIRSF" id="PIRSF001348">
    <property type="entry name" value="PEP_carboxykinase_GTP"/>
    <property type="match status" value="1"/>
</dbReference>
<evidence type="ECO:0000256" key="10">
    <source>
        <dbReference type="ARBA" id="ARBA00023239"/>
    </source>
</evidence>
<evidence type="ECO:0000256" key="4">
    <source>
        <dbReference type="ARBA" id="ARBA00022432"/>
    </source>
</evidence>
<evidence type="ECO:0000256" key="2">
    <source>
        <dbReference type="ARBA" id="ARBA00005796"/>
    </source>
</evidence>
<keyword evidence="4 11" id="KW-0312">Gluconeogenesis</keyword>
<dbReference type="PANTHER" id="PTHR11561">
    <property type="entry name" value="PHOSPHOENOLPYRUVATE CARBOXYKINASE"/>
    <property type="match status" value="1"/>
</dbReference>
<comment type="cofactor">
    <cofactor evidence="11">
        <name>Mn(2+)</name>
        <dbReference type="ChEBI" id="CHEBI:29035"/>
    </cofactor>
    <text evidence="11">Binds 1 Mn(2+) ion per subunit.</text>
</comment>
<evidence type="ECO:0000256" key="8">
    <source>
        <dbReference type="ARBA" id="ARBA00023134"/>
    </source>
</evidence>
<dbReference type="InterPro" id="IPR035078">
    <property type="entry name" value="PEP_carboxykinase_GTP_N"/>
</dbReference>
<dbReference type="InterPro" id="IPR018091">
    <property type="entry name" value="PEP_carboxykin_GTP_CS"/>
</dbReference>
<feature type="binding site" evidence="11">
    <location>
        <position position="81"/>
    </location>
    <ligand>
        <name>substrate</name>
    </ligand>
</feature>
<dbReference type="GO" id="GO:0005829">
    <property type="term" value="C:cytosol"/>
    <property type="evidence" value="ECO:0007669"/>
    <property type="project" value="TreeGrafter"/>
</dbReference>
<dbReference type="PANTHER" id="PTHR11561:SF0">
    <property type="entry name" value="PHOSPHOENOLPYRUVATE CARBOXYKINASE [GTP]-RELATED"/>
    <property type="match status" value="1"/>
</dbReference>
<gene>
    <name evidence="11" type="primary">pckG</name>
    <name evidence="14" type="ORF">EDD38_1143</name>
</gene>
<keyword evidence="8 11" id="KW-0342">GTP-binding</keyword>
<feature type="binding site" evidence="11">
    <location>
        <position position="391"/>
    </location>
    <ligand>
        <name>GTP</name>
        <dbReference type="ChEBI" id="CHEBI:37565"/>
    </ligand>
</feature>
<evidence type="ECO:0000256" key="11">
    <source>
        <dbReference type="HAMAP-Rule" id="MF_00452"/>
    </source>
</evidence>
<dbReference type="Gene3D" id="3.40.449.10">
    <property type="entry name" value="Phosphoenolpyruvate Carboxykinase, domain 1"/>
    <property type="match status" value="1"/>
</dbReference>
<dbReference type="Pfam" id="PF00821">
    <property type="entry name" value="PEPCK_GTP"/>
    <property type="match status" value="1"/>
</dbReference>